<dbReference type="InterPro" id="IPR046221">
    <property type="entry name" value="DUF6254"/>
</dbReference>
<feature type="compositionally biased region" description="Basic and acidic residues" evidence="1">
    <location>
        <begin position="11"/>
        <end position="43"/>
    </location>
</feature>
<feature type="region of interest" description="Disordered" evidence="1">
    <location>
        <begin position="1"/>
        <end position="43"/>
    </location>
</feature>
<proteinExistence type="predicted"/>
<dbReference type="EMBL" id="AVPF01000092">
    <property type="protein sequence ID" value="KGX83631.1"/>
    <property type="molecule type" value="Genomic_DNA"/>
</dbReference>
<comment type="caution">
    <text evidence="2">The sequence shown here is derived from an EMBL/GenBank/DDBJ whole genome shotgun (WGS) entry which is preliminary data.</text>
</comment>
<dbReference type="RefSeq" id="WP_231566646.1">
    <property type="nucleotide sequence ID" value="NZ_AULJ01000035.1"/>
</dbReference>
<gene>
    <name evidence="2" type="ORF">N783_01880</name>
</gene>
<protein>
    <submittedName>
        <fullName evidence="2">Uncharacterized protein</fullName>
    </submittedName>
</protein>
<evidence type="ECO:0000313" key="2">
    <source>
        <dbReference type="EMBL" id="KGX83631.1"/>
    </source>
</evidence>
<dbReference type="eggNOG" id="ENOG5031ZVW">
    <property type="taxonomic scope" value="Bacteria"/>
</dbReference>
<evidence type="ECO:0000256" key="1">
    <source>
        <dbReference type="SAM" id="MobiDB-lite"/>
    </source>
</evidence>
<sequence length="43" mass="5346">MSHQKRRKERALRQRKEKQSPHGKVKSFEELTEEHEQQMKDKK</sequence>
<reference evidence="2 3" key="1">
    <citation type="submission" date="2013-08" db="EMBL/GenBank/DDBJ databases">
        <authorList>
            <person name="Huang J."/>
            <person name="Wang G."/>
        </authorList>
    </citation>
    <scope>NUCLEOTIDE SEQUENCE [LARGE SCALE GENOMIC DNA]</scope>
    <source>
        <strain evidence="2 3">BH030004</strain>
    </source>
</reference>
<keyword evidence="3" id="KW-1185">Reference proteome</keyword>
<dbReference type="Proteomes" id="UP000030403">
    <property type="component" value="Unassembled WGS sequence"/>
</dbReference>
<accession>A0A0A5FS79</accession>
<dbReference type="Pfam" id="PF19767">
    <property type="entry name" value="DUF6254"/>
    <property type="match status" value="1"/>
</dbReference>
<dbReference type="AlphaFoldDB" id="A0A0A5FS79"/>
<evidence type="ECO:0000313" key="3">
    <source>
        <dbReference type="Proteomes" id="UP000030403"/>
    </source>
</evidence>
<name>A0A0A5FS79_9BACI</name>
<feature type="compositionally biased region" description="Basic residues" evidence="1">
    <location>
        <begin position="1"/>
        <end position="10"/>
    </location>
</feature>
<organism evidence="2 3">
    <name type="scientific">Pontibacillus marinus BH030004 = DSM 16465</name>
    <dbReference type="NCBI Taxonomy" id="1385511"/>
    <lineage>
        <taxon>Bacteria</taxon>
        <taxon>Bacillati</taxon>
        <taxon>Bacillota</taxon>
        <taxon>Bacilli</taxon>
        <taxon>Bacillales</taxon>
        <taxon>Bacillaceae</taxon>
        <taxon>Pontibacillus</taxon>
    </lineage>
</organism>